<accession>X1MBJ6</accession>
<evidence type="ECO:0000313" key="1">
    <source>
        <dbReference type="EMBL" id="GAI29012.1"/>
    </source>
</evidence>
<sequence>MDDHALECNGISLDTGLLKEMSGELADALTTLKKFNSFITQLKKQ</sequence>
<reference evidence="1" key="1">
    <citation type="journal article" date="2014" name="Front. Microbiol.">
        <title>High frequency of phylogenetically diverse reductive dehalogenase-homologous genes in deep subseafloor sedimentary metagenomes.</title>
        <authorList>
            <person name="Kawai M."/>
            <person name="Futagami T."/>
            <person name="Toyoda A."/>
            <person name="Takaki Y."/>
            <person name="Nishi S."/>
            <person name="Hori S."/>
            <person name="Arai W."/>
            <person name="Tsubouchi T."/>
            <person name="Morono Y."/>
            <person name="Uchiyama I."/>
            <person name="Ito T."/>
            <person name="Fujiyama A."/>
            <person name="Inagaki F."/>
            <person name="Takami H."/>
        </authorList>
    </citation>
    <scope>NUCLEOTIDE SEQUENCE</scope>
    <source>
        <strain evidence="1">Expedition CK06-06</strain>
    </source>
</reference>
<comment type="caution">
    <text evidence="1">The sequence shown here is derived from an EMBL/GenBank/DDBJ whole genome shotgun (WGS) entry which is preliminary data.</text>
</comment>
<protein>
    <submittedName>
        <fullName evidence="1">Uncharacterized protein</fullName>
    </submittedName>
</protein>
<proteinExistence type="predicted"/>
<name>X1MBJ6_9ZZZZ</name>
<organism evidence="1">
    <name type="scientific">marine sediment metagenome</name>
    <dbReference type="NCBI Taxonomy" id="412755"/>
    <lineage>
        <taxon>unclassified sequences</taxon>
        <taxon>metagenomes</taxon>
        <taxon>ecological metagenomes</taxon>
    </lineage>
</organism>
<gene>
    <name evidence="1" type="ORF">S06H3_30454</name>
</gene>
<feature type="non-terminal residue" evidence="1">
    <location>
        <position position="45"/>
    </location>
</feature>
<dbReference type="AlphaFoldDB" id="X1MBJ6"/>
<dbReference type="EMBL" id="BARV01017937">
    <property type="protein sequence ID" value="GAI29012.1"/>
    <property type="molecule type" value="Genomic_DNA"/>
</dbReference>